<accession>A0ABN6KAH6</accession>
<dbReference type="RefSeq" id="WP_109018654.1">
    <property type="nucleotide sequence ID" value="NZ_AP025028.1"/>
</dbReference>
<evidence type="ECO:0008006" key="3">
    <source>
        <dbReference type="Google" id="ProtNLM"/>
    </source>
</evidence>
<dbReference type="EMBL" id="AP025028">
    <property type="protein sequence ID" value="BDA77968.1"/>
    <property type="molecule type" value="Genomic_DNA"/>
</dbReference>
<reference evidence="1 2" key="1">
    <citation type="submission" date="2021-08" db="EMBL/GenBank/DDBJ databases">
        <title>Complete genome sequence of Leptospira kobayashii strain E30.</title>
        <authorList>
            <person name="Nakao R."/>
            <person name="Nakamura S."/>
            <person name="Masuzawa T."/>
            <person name="Koizumi N."/>
        </authorList>
    </citation>
    <scope>NUCLEOTIDE SEQUENCE [LARGE SCALE GENOMIC DNA]</scope>
    <source>
        <strain evidence="1 2">E30</strain>
    </source>
</reference>
<sequence length="117" mass="13087">MQKFIYFIAFTLLLVNCHSLVIHKKGFSTMDPPRSGDDSYKSYLFGTIDSKSDTGGTIPNCENGTPQVRFLYSGTNIAYEIAASVAYISPIFITWQTNQFWCSAEVTSPEPQGKKKK</sequence>
<dbReference type="Proteomes" id="UP000245263">
    <property type="component" value="Chromosome 1"/>
</dbReference>
<proteinExistence type="predicted"/>
<keyword evidence="2" id="KW-1185">Reference proteome</keyword>
<name>A0ABN6KAH6_9LEPT</name>
<evidence type="ECO:0000313" key="2">
    <source>
        <dbReference type="Proteomes" id="UP000245263"/>
    </source>
</evidence>
<gene>
    <name evidence="1" type="ORF">LPTSP3_g08980</name>
</gene>
<organism evidence="1 2">
    <name type="scientific">Leptospira kobayashii</name>
    <dbReference type="NCBI Taxonomy" id="1917830"/>
    <lineage>
        <taxon>Bacteria</taxon>
        <taxon>Pseudomonadati</taxon>
        <taxon>Spirochaetota</taxon>
        <taxon>Spirochaetia</taxon>
        <taxon>Leptospirales</taxon>
        <taxon>Leptospiraceae</taxon>
        <taxon>Leptospira</taxon>
    </lineage>
</organism>
<protein>
    <recommendedName>
        <fullName evidence="3">Lipoprotein</fullName>
    </recommendedName>
</protein>
<evidence type="ECO:0000313" key="1">
    <source>
        <dbReference type="EMBL" id="BDA77968.1"/>
    </source>
</evidence>